<evidence type="ECO:0008006" key="3">
    <source>
        <dbReference type="Google" id="ProtNLM"/>
    </source>
</evidence>
<dbReference type="OrthoDB" id="2679245at2"/>
<proteinExistence type="predicted"/>
<evidence type="ECO:0000313" key="2">
    <source>
        <dbReference type="Proteomes" id="UP000250222"/>
    </source>
</evidence>
<evidence type="ECO:0000313" key="1">
    <source>
        <dbReference type="EMBL" id="SSA43251.1"/>
    </source>
</evidence>
<name>A0A2Y9AFF5_9MICO</name>
<dbReference type="AlphaFoldDB" id="A0A2Y9AFF5"/>
<gene>
    <name evidence="1" type="ORF">SAMN05216184_10814</name>
</gene>
<sequence>MARLRAALLGVVATGAVATAVESAPPGGPERWQRTNYAGRSVSLLGGLAQAGGTSLALLGAGRTGAAAAVAAGAAGALGAVDDLTEREADRHVKGLRGHLGALREGQVTTGALKIAGIGGGALLASLVLPARGSGRVARLAHRGTSAALIAGTANLLNLFDLRPGRALKVTCVAAAATTLAGGPGAPVAATALGSAAAGLRDDLSERTMLGDTGANALGATLGAALAAHPSRVLRGGALAAVVALTLLSERVSFSRVIDQSPVLHALDQWGRR</sequence>
<dbReference type="RefSeq" id="WP_110852740.1">
    <property type="nucleotide sequence ID" value="NZ_QKLZ01000008.1"/>
</dbReference>
<organism evidence="1 2">
    <name type="scientific">Georgenia satyanarayanai</name>
    <dbReference type="NCBI Taxonomy" id="860221"/>
    <lineage>
        <taxon>Bacteria</taxon>
        <taxon>Bacillati</taxon>
        <taxon>Actinomycetota</taxon>
        <taxon>Actinomycetes</taxon>
        <taxon>Micrococcales</taxon>
        <taxon>Bogoriellaceae</taxon>
        <taxon>Georgenia</taxon>
    </lineage>
</organism>
<accession>A0A2Y9AFF5</accession>
<protein>
    <recommendedName>
        <fullName evidence="3">UDP-N-acetylmuramyl pentapeptide phosphotransferase/UDP-N-acetylglucosamine-1-phosphate transferase</fullName>
    </recommendedName>
</protein>
<keyword evidence="2" id="KW-1185">Reference proteome</keyword>
<reference evidence="1 2" key="1">
    <citation type="submission" date="2016-10" db="EMBL/GenBank/DDBJ databases">
        <authorList>
            <person name="Cai Z."/>
        </authorList>
    </citation>
    <scope>NUCLEOTIDE SEQUENCE [LARGE SCALE GENOMIC DNA]</scope>
    <source>
        <strain evidence="1 2">CGMCC 1.10826</strain>
    </source>
</reference>
<dbReference type="Proteomes" id="UP000250222">
    <property type="component" value="Unassembled WGS sequence"/>
</dbReference>
<dbReference type="EMBL" id="UETB01000008">
    <property type="protein sequence ID" value="SSA43251.1"/>
    <property type="molecule type" value="Genomic_DNA"/>
</dbReference>